<feature type="short sequence motif" description="'KMSKS' region" evidence="12">
    <location>
        <begin position="638"/>
        <end position="642"/>
    </location>
</feature>
<keyword evidence="8 12" id="KW-0175">Coiled coil</keyword>
<evidence type="ECO:0000256" key="12">
    <source>
        <dbReference type="HAMAP-Rule" id="MF_02004"/>
    </source>
</evidence>
<dbReference type="InterPro" id="IPR019499">
    <property type="entry name" value="Val-tRNA_synth_tRNA-bd"/>
</dbReference>
<comment type="subunit">
    <text evidence="2 12">Monomer.</text>
</comment>
<dbReference type="InterPro" id="IPR002303">
    <property type="entry name" value="Valyl-tRNA_ligase"/>
</dbReference>
<dbReference type="GO" id="GO:0004832">
    <property type="term" value="F:valine-tRNA ligase activity"/>
    <property type="evidence" value="ECO:0007669"/>
    <property type="project" value="UniProtKB-UniRule"/>
</dbReference>
<comment type="domain">
    <text evidence="12">ValRS has two distinct active sites: one for aminoacylation and one for editing. The misactivated threonine is translocated from the active site to the editing site.</text>
</comment>
<dbReference type="Pfam" id="PF10458">
    <property type="entry name" value="Val_tRNA-synt_C"/>
    <property type="match status" value="1"/>
</dbReference>
<dbReference type="PANTHER" id="PTHR11946">
    <property type="entry name" value="VALYL-TRNA SYNTHETASES"/>
    <property type="match status" value="1"/>
</dbReference>
<sequence length="1020" mass="115497">MAPSFGEDGAFLMAHGMERCRGRPGKAGKRQPDVRGGVRMARDKTQAAPANGGGSSATNGAGAAGAGKKDIPKTYRPHEAAERWYRHWVERGYFTPKGDGSKPPFTIVIPPPNVTGNLHLGHALNNTLQDILIRFKRMQGYDALWLPGMDHAGIATQTRVEAKLAEEGLTRHDLGREAFLERVWSWKEHFADVIRKQWASLGLSLDYSRERFTLDEGLSRAVREVFVRLYEKGLIYRGEYIIHWDPVARTALSDIEVEYREVEGKLYHLRYPLKDESGWIEIATTRPETMFGDVAVAVHPDDERYRELVGKTVVLPVIGREIPIIADAYVDPTFGTGAVKVTPAHDPNDFEIGLRHDLPRIVVMDESGRMNENAGPYAGLDRFECRRRLAEDLAAAGVLVKAERHVHNVGHSQRTGAVVEPYLSTQWFVRMKPLAERAIAQAHADDRLLADRDRVAPAAEDDGGTGGSAAGNAGAFAPGAPTHGRSGSGENVPVRFVPERFKKIYLNWIENVRDWVISRQLWWGHRIPAWHCDDCGGITVDRKTPPRCVHCGSERIRQDEDVLDTWFSSALWPFSTLGWPEETDDFRRFYPTDVLVTGHDIIFFWVARMIFTALEFTGNNPFRTVLIHGLVRDAEGRKMSKSLGNGVDPMEMIEKYGADALRFMLSTGFAPGQDLRFREDRMEAARNFANKVWNASRFVLLNVDDAVFDAEGIVEAAHRAGTLKMTERWILSRLAATIEAVTERLERFEIGEAGRLVYDFIWDEYCDWFIEFSKEDLYGADPTARRQALGVLLYVLERALKLLHPYMPFVTEEIYHLLPAAPEGRPESLVIADWPRPAAHHRDPEAEEVIGEVRELIRGVRNIRQEVGVAPGKTVALHIAADPEAIERFSAHRPYIARLAQADVTVAPRERGEAPETVYALGGVTRHAEYRLPLRDLVDVEKELERLKKEWARWDGEVERVRKKLADPDFVEKAPPAVVEAEREKERDYLERREKVRERLELFTRMLNDEHKAQSREKRG</sequence>
<dbReference type="GO" id="GO:0006438">
    <property type="term" value="P:valyl-tRNA aminoacylation"/>
    <property type="evidence" value="ECO:0007669"/>
    <property type="project" value="UniProtKB-UniRule"/>
</dbReference>
<dbReference type="CDD" id="cd00817">
    <property type="entry name" value="ValRS_core"/>
    <property type="match status" value="1"/>
</dbReference>
<evidence type="ECO:0000256" key="11">
    <source>
        <dbReference type="ARBA" id="ARBA00060830"/>
    </source>
</evidence>
<feature type="domain" description="Aminoacyl-tRNA synthetase class Ia" evidence="14">
    <location>
        <begin position="84"/>
        <end position="442"/>
    </location>
</feature>
<dbReference type="CDD" id="cd07962">
    <property type="entry name" value="Anticodon_Ia_Val"/>
    <property type="match status" value="1"/>
</dbReference>
<evidence type="ECO:0000256" key="8">
    <source>
        <dbReference type="ARBA" id="ARBA00023054"/>
    </source>
</evidence>
<dbReference type="Pfam" id="PF08264">
    <property type="entry name" value="Anticodon_1"/>
    <property type="match status" value="1"/>
</dbReference>
<feature type="domain" description="Aminoacyl-tRNA synthetase class Ia" evidence="14">
    <location>
        <begin position="494"/>
        <end position="676"/>
    </location>
</feature>
<evidence type="ECO:0000256" key="10">
    <source>
        <dbReference type="ARBA" id="ARBA00047552"/>
    </source>
</evidence>
<dbReference type="SUPFAM" id="SSF50677">
    <property type="entry name" value="ValRS/IleRS/LeuRS editing domain"/>
    <property type="match status" value="1"/>
</dbReference>
<feature type="region of interest" description="Disordered" evidence="13">
    <location>
        <begin position="19"/>
        <end position="72"/>
    </location>
</feature>
<dbReference type="PROSITE" id="PS00178">
    <property type="entry name" value="AA_TRNA_LIGASE_I"/>
    <property type="match status" value="1"/>
</dbReference>
<evidence type="ECO:0000256" key="9">
    <source>
        <dbReference type="ARBA" id="ARBA00023146"/>
    </source>
</evidence>
<dbReference type="GO" id="GO:0005829">
    <property type="term" value="C:cytosol"/>
    <property type="evidence" value="ECO:0007669"/>
    <property type="project" value="TreeGrafter"/>
</dbReference>
<dbReference type="InterPro" id="IPR010978">
    <property type="entry name" value="tRNA-bd_arm"/>
</dbReference>
<dbReference type="InterPro" id="IPR009008">
    <property type="entry name" value="Val/Leu/Ile-tRNA-synth_edit"/>
</dbReference>
<feature type="region of interest" description="Disordered" evidence="13">
    <location>
        <begin position="457"/>
        <end position="491"/>
    </location>
</feature>
<evidence type="ECO:0000256" key="4">
    <source>
        <dbReference type="ARBA" id="ARBA00022598"/>
    </source>
</evidence>
<keyword evidence="9 12" id="KW-0030">Aminoacyl-tRNA synthetase</keyword>
<keyword evidence="4 12" id="KW-0436">Ligase</keyword>
<dbReference type="FunFam" id="1.10.730.10:FF:000014">
    <property type="entry name" value="Valine--tRNA ligase"/>
    <property type="match status" value="1"/>
</dbReference>
<feature type="short sequence motif" description="'HIGH' region" evidence="12">
    <location>
        <begin position="112"/>
        <end position="122"/>
    </location>
</feature>
<dbReference type="Gene3D" id="1.10.287.380">
    <property type="entry name" value="Valyl-tRNA synthetase, C-terminal domain"/>
    <property type="match status" value="1"/>
</dbReference>
<keyword evidence="7 12" id="KW-0648">Protein biosynthesis</keyword>
<name>A0A2T5GB59_HYDSH</name>
<dbReference type="HAMAP" id="MF_02004">
    <property type="entry name" value="Val_tRNA_synth_type1"/>
    <property type="match status" value="1"/>
</dbReference>
<dbReference type="SUPFAM" id="SSF52374">
    <property type="entry name" value="Nucleotidylyl transferase"/>
    <property type="match status" value="1"/>
</dbReference>
<feature type="domain" description="Valyl-tRNA synthetase tRNA-binding arm" evidence="16">
    <location>
        <begin position="939"/>
        <end position="1001"/>
    </location>
</feature>
<feature type="domain" description="Methionyl/Valyl/Leucyl/Isoleucyl-tRNA synthetase anticodon-binding" evidence="15">
    <location>
        <begin position="727"/>
        <end position="875"/>
    </location>
</feature>
<dbReference type="SUPFAM" id="SSF47323">
    <property type="entry name" value="Anticodon-binding domain of a subclass of class I aminoacyl-tRNA synthetases"/>
    <property type="match status" value="1"/>
</dbReference>
<comment type="caution">
    <text evidence="17">The sequence shown here is derived from an EMBL/GenBank/DDBJ whole genome shotgun (WGS) entry which is preliminary data.</text>
</comment>
<evidence type="ECO:0000259" key="14">
    <source>
        <dbReference type="Pfam" id="PF00133"/>
    </source>
</evidence>
<comment type="domain">
    <text evidence="12">The C-terminal coiled-coil domain is crucial for aminoacylation activity.</text>
</comment>
<dbReference type="Gene3D" id="3.40.50.620">
    <property type="entry name" value="HUPs"/>
    <property type="match status" value="2"/>
</dbReference>
<accession>A0A2T5GB59</accession>
<organism evidence="17 18">
    <name type="scientific">Hydrogenibacillus schlegelii</name>
    <name type="common">Bacillus schlegelii</name>
    <dbReference type="NCBI Taxonomy" id="1484"/>
    <lineage>
        <taxon>Bacteria</taxon>
        <taxon>Bacillati</taxon>
        <taxon>Bacillota</taxon>
        <taxon>Bacilli</taxon>
        <taxon>Bacillales</taxon>
        <taxon>Bacillales Family X. Incertae Sedis</taxon>
        <taxon>Hydrogenibacillus</taxon>
    </lineage>
</organism>
<dbReference type="InterPro" id="IPR001412">
    <property type="entry name" value="aa-tRNA-synth_I_CS"/>
</dbReference>
<reference evidence="17 18" key="1">
    <citation type="submission" date="2017-08" db="EMBL/GenBank/DDBJ databases">
        <title>Burning lignite coal seam in the remote Altai Mountains harbors a hydrogen-driven thermophilic microbial community.</title>
        <authorList>
            <person name="Kadnikov V.V."/>
            <person name="Mardanov A.V."/>
            <person name="Ivasenko D."/>
            <person name="Beletsky A.V."/>
            <person name="Karnachuk O.V."/>
            <person name="Ravin N.V."/>
        </authorList>
    </citation>
    <scope>NUCLEOTIDE SEQUENCE [LARGE SCALE GENOMIC DNA]</scope>
    <source>
        <strain evidence="17">AL33</strain>
    </source>
</reference>
<evidence type="ECO:0000256" key="5">
    <source>
        <dbReference type="ARBA" id="ARBA00022741"/>
    </source>
</evidence>
<dbReference type="GO" id="GO:0005524">
    <property type="term" value="F:ATP binding"/>
    <property type="evidence" value="ECO:0007669"/>
    <property type="project" value="UniProtKB-UniRule"/>
</dbReference>
<proteinExistence type="inferred from homology"/>
<evidence type="ECO:0000256" key="2">
    <source>
        <dbReference type="ARBA" id="ARBA00011245"/>
    </source>
</evidence>
<dbReference type="PANTHER" id="PTHR11946:SF93">
    <property type="entry name" value="VALINE--TRNA LIGASE, CHLOROPLASTIC_MITOCHONDRIAL 2"/>
    <property type="match status" value="1"/>
</dbReference>
<comment type="subcellular location">
    <subcellularLocation>
        <location evidence="1 12">Cytoplasm</location>
    </subcellularLocation>
</comment>
<evidence type="ECO:0000259" key="15">
    <source>
        <dbReference type="Pfam" id="PF08264"/>
    </source>
</evidence>
<evidence type="ECO:0000256" key="3">
    <source>
        <dbReference type="ARBA" id="ARBA00022490"/>
    </source>
</evidence>
<dbReference type="InterPro" id="IPR014729">
    <property type="entry name" value="Rossmann-like_a/b/a_fold"/>
</dbReference>
<dbReference type="InterPro" id="IPR033705">
    <property type="entry name" value="Anticodon_Ia_Val"/>
</dbReference>
<comment type="catalytic activity">
    <reaction evidence="10 12">
        <text>tRNA(Val) + L-valine + ATP = L-valyl-tRNA(Val) + AMP + diphosphate</text>
        <dbReference type="Rhea" id="RHEA:10704"/>
        <dbReference type="Rhea" id="RHEA-COMP:9672"/>
        <dbReference type="Rhea" id="RHEA-COMP:9708"/>
        <dbReference type="ChEBI" id="CHEBI:30616"/>
        <dbReference type="ChEBI" id="CHEBI:33019"/>
        <dbReference type="ChEBI" id="CHEBI:57762"/>
        <dbReference type="ChEBI" id="CHEBI:78442"/>
        <dbReference type="ChEBI" id="CHEBI:78537"/>
        <dbReference type="ChEBI" id="CHEBI:456215"/>
        <dbReference type="EC" id="6.1.1.9"/>
    </reaction>
</comment>
<dbReference type="Gene3D" id="1.10.730.10">
    <property type="entry name" value="Isoleucyl-tRNA Synthetase, Domain 1"/>
    <property type="match status" value="1"/>
</dbReference>
<dbReference type="InterPro" id="IPR037118">
    <property type="entry name" value="Val-tRNA_synth_C_sf"/>
</dbReference>
<keyword evidence="5 12" id="KW-0547">Nucleotide-binding</keyword>
<dbReference type="AlphaFoldDB" id="A0A2T5GB59"/>
<evidence type="ECO:0000256" key="13">
    <source>
        <dbReference type="SAM" id="MobiDB-lite"/>
    </source>
</evidence>
<evidence type="ECO:0000256" key="7">
    <source>
        <dbReference type="ARBA" id="ARBA00022917"/>
    </source>
</evidence>
<evidence type="ECO:0000256" key="1">
    <source>
        <dbReference type="ARBA" id="ARBA00004496"/>
    </source>
</evidence>
<evidence type="ECO:0000313" key="17">
    <source>
        <dbReference type="EMBL" id="PTQ53427.1"/>
    </source>
</evidence>
<feature type="compositionally biased region" description="Low complexity" evidence="13">
    <location>
        <begin position="470"/>
        <end position="480"/>
    </location>
</feature>
<dbReference type="FunFam" id="3.40.50.620:FF:000032">
    <property type="entry name" value="Valine--tRNA ligase"/>
    <property type="match status" value="1"/>
</dbReference>
<dbReference type="Pfam" id="PF00133">
    <property type="entry name" value="tRNA-synt_1"/>
    <property type="match status" value="2"/>
</dbReference>
<keyword evidence="3 12" id="KW-0963">Cytoplasm</keyword>
<feature type="binding site" evidence="12">
    <location>
        <position position="641"/>
    </location>
    <ligand>
        <name>ATP</name>
        <dbReference type="ChEBI" id="CHEBI:30616"/>
    </ligand>
</feature>
<dbReference type="InterPro" id="IPR013155">
    <property type="entry name" value="M/V/L/I-tRNA-synth_anticd-bd"/>
</dbReference>
<comment type="function">
    <text evidence="12">Catalyzes the attachment of valine to tRNA(Val). As ValRS can inadvertently accommodate and process structurally similar amino acids such as threonine, to avoid such errors, it has a 'posttransfer' editing activity that hydrolyzes mischarged Thr-tRNA(Val) in a tRNA-dependent manner.</text>
</comment>
<dbReference type="FunFam" id="3.90.740.10:FF:000005">
    <property type="entry name" value="Valine--tRNA ligase, mitochondrial"/>
    <property type="match status" value="1"/>
</dbReference>
<comment type="similarity">
    <text evidence="11 12">Belongs to the class-I aminoacyl-tRNA synthetase family. ValS type 1 subfamily.</text>
</comment>
<dbReference type="EMBL" id="PEBV01000016">
    <property type="protein sequence ID" value="PTQ53427.1"/>
    <property type="molecule type" value="Genomic_DNA"/>
</dbReference>
<evidence type="ECO:0000256" key="6">
    <source>
        <dbReference type="ARBA" id="ARBA00022840"/>
    </source>
</evidence>
<dbReference type="Proteomes" id="UP000244180">
    <property type="component" value="Unassembled WGS sequence"/>
</dbReference>
<dbReference type="PRINTS" id="PR00986">
    <property type="entry name" value="TRNASYNTHVAL"/>
</dbReference>
<evidence type="ECO:0000313" key="18">
    <source>
        <dbReference type="Proteomes" id="UP000244180"/>
    </source>
</evidence>
<gene>
    <name evidence="12" type="primary">valS</name>
    <name evidence="17" type="ORF">HSCHL_2055</name>
</gene>
<dbReference type="Gene3D" id="3.90.740.10">
    <property type="entry name" value="Valyl/Leucyl/Isoleucyl-tRNA synthetase, editing domain"/>
    <property type="match status" value="1"/>
</dbReference>
<dbReference type="FunFam" id="1.10.287.380:FF:000001">
    <property type="entry name" value="Valine--tRNA ligase"/>
    <property type="match status" value="1"/>
</dbReference>
<dbReference type="SUPFAM" id="SSF46589">
    <property type="entry name" value="tRNA-binding arm"/>
    <property type="match status" value="1"/>
</dbReference>
<dbReference type="EC" id="6.1.1.9" evidence="12"/>
<dbReference type="InterPro" id="IPR009080">
    <property type="entry name" value="tRNAsynth_Ia_anticodon-bd"/>
</dbReference>
<protein>
    <recommendedName>
        <fullName evidence="12">Valine--tRNA ligase</fullName>
        <ecNumber evidence="12">6.1.1.9</ecNumber>
    </recommendedName>
    <alternativeName>
        <fullName evidence="12">Valyl-tRNA synthetase</fullName>
        <shortName evidence="12">ValRS</shortName>
    </alternativeName>
</protein>
<keyword evidence="6 12" id="KW-0067">ATP-binding</keyword>
<evidence type="ECO:0000259" key="16">
    <source>
        <dbReference type="Pfam" id="PF10458"/>
    </source>
</evidence>
<dbReference type="InterPro" id="IPR002300">
    <property type="entry name" value="aa-tRNA-synth_Ia"/>
</dbReference>
<dbReference type="GO" id="GO:0002161">
    <property type="term" value="F:aminoacyl-tRNA deacylase activity"/>
    <property type="evidence" value="ECO:0007669"/>
    <property type="project" value="InterPro"/>
</dbReference>
<feature type="coiled-coil region" evidence="12">
    <location>
        <begin position="937"/>
        <end position="999"/>
    </location>
</feature>